<gene>
    <name evidence="2" type="ORF">PCOR1329_LOCUS72915</name>
</gene>
<feature type="non-terminal residue" evidence="2">
    <location>
        <position position="1"/>
    </location>
</feature>
<comment type="caution">
    <text evidence="2">The sequence shown here is derived from an EMBL/GenBank/DDBJ whole genome shotgun (WGS) entry which is preliminary data.</text>
</comment>
<sequence length="59" mass="6552">ALGRWLKSTKKVVPVDATPTVTPPKKKIPPKTTPPKSEDKLLLMAKTYTAVPTRKQQLK</sequence>
<name>A0ABN9X2X9_9DINO</name>
<protein>
    <submittedName>
        <fullName evidence="2">Uncharacterized protein</fullName>
    </submittedName>
</protein>
<evidence type="ECO:0000313" key="2">
    <source>
        <dbReference type="EMBL" id="CAK0893648.1"/>
    </source>
</evidence>
<accession>A0ABN9X2X9</accession>
<dbReference type="Proteomes" id="UP001189429">
    <property type="component" value="Unassembled WGS sequence"/>
</dbReference>
<proteinExistence type="predicted"/>
<feature type="non-terminal residue" evidence="2">
    <location>
        <position position="59"/>
    </location>
</feature>
<dbReference type="EMBL" id="CAUYUJ010019780">
    <property type="protein sequence ID" value="CAK0893648.1"/>
    <property type="molecule type" value="Genomic_DNA"/>
</dbReference>
<evidence type="ECO:0000256" key="1">
    <source>
        <dbReference type="SAM" id="MobiDB-lite"/>
    </source>
</evidence>
<organism evidence="2 3">
    <name type="scientific">Prorocentrum cordatum</name>
    <dbReference type="NCBI Taxonomy" id="2364126"/>
    <lineage>
        <taxon>Eukaryota</taxon>
        <taxon>Sar</taxon>
        <taxon>Alveolata</taxon>
        <taxon>Dinophyceae</taxon>
        <taxon>Prorocentrales</taxon>
        <taxon>Prorocentraceae</taxon>
        <taxon>Prorocentrum</taxon>
    </lineage>
</organism>
<evidence type="ECO:0000313" key="3">
    <source>
        <dbReference type="Proteomes" id="UP001189429"/>
    </source>
</evidence>
<reference evidence="2" key="1">
    <citation type="submission" date="2023-10" db="EMBL/GenBank/DDBJ databases">
        <authorList>
            <person name="Chen Y."/>
            <person name="Shah S."/>
            <person name="Dougan E. K."/>
            <person name="Thang M."/>
            <person name="Chan C."/>
        </authorList>
    </citation>
    <scope>NUCLEOTIDE SEQUENCE [LARGE SCALE GENOMIC DNA]</scope>
</reference>
<keyword evidence="3" id="KW-1185">Reference proteome</keyword>
<feature type="region of interest" description="Disordered" evidence="1">
    <location>
        <begin position="16"/>
        <end position="37"/>
    </location>
</feature>